<name>A0A8T1M8V1_CLOSI</name>
<sequence>MLPSTWRPTCYNEKLSVPEVRLSASFNEVKMMCIRSGLKKWQKYYVDLHMQLCPFLIAITEIGAQEAISLDQHHPHLRDRFSYSVLYGDQLPLILFRFCFNPSTLFPIQSLPYW</sequence>
<evidence type="ECO:0000313" key="2">
    <source>
        <dbReference type="Proteomes" id="UP000286415"/>
    </source>
</evidence>
<proteinExistence type="predicted"/>
<dbReference type="Proteomes" id="UP000286415">
    <property type="component" value="Unassembled WGS sequence"/>
</dbReference>
<keyword evidence="2" id="KW-1185">Reference proteome</keyword>
<gene>
    <name evidence="1" type="ORF">CSKR_203159</name>
</gene>
<comment type="caution">
    <text evidence="1">The sequence shown here is derived from an EMBL/GenBank/DDBJ whole genome shotgun (WGS) entry which is preliminary data.</text>
</comment>
<dbReference type="AlphaFoldDB" id="A0A8T1M8V1"/>
<organism evidence="1 2">
    <name type="scientific">Clonorchis sinensis</name>
    <name type="common">Chinese liver fluke</name>
    <dbReference type="NCBI Taxonomy" id="79923"/>
    <lineage>
        <taxon>Eukaryota</taxon>
        <taxon>Metazoa</taxon>
        <taxon>Spiralia</taxon>
        <taxon>Lophotrochozoa</taxon>
        <taxon>Platyhelminthes</taxon>
        <taxon>Trematoda</taxon>
        <taxon>Digenea</taxon>
        <taxon>Opisthorchiida</taxon>
        <taxon>Opisthorchiata</taxon>
        <taxon>Opisthorchiidae</taxon>
        <taxon>Clonorchis</taxon>
    </lineage>
</organism>
<evidence type="ECO:0000313" key="1">
    <source>
        <dbReference type="EMBL" id="KAG5445111.1"/>
    </source>
</evidence>
<reference evidence="1 2" key="1">
    <citation type="journal article" date="2018" name="Biotechnol. Adv.">
        <title>Improved genomic resources and new bioinformatic workflow for the carcinogenic parasite Clonorchis sinensis: Biotechnological implications.</title>
        <authorList>
            <person name="Wang D."/>
            <person name="Korhonen P.K."/>
            <person name="Gasser R.B."/>
            <person name="Young N.D."/>
        </authorList>
    </citation>
    <scope>NUCLEOTIDE SEQUENCE [LARGE SCALE GENOMIC DNA]</scope>
    <source>
        <strain evidence="1">Cs-k2</strain>
    </source>
</reference>
<reference evidence="1 2" key="2">
    <citation type="journal article" date="2021" name="Genomics">
        <title>High-quality reference genome for Clonorchis sinensis.</title>
        <authorList>
            <person name="Young N.D."/>
            <person name="Stroehlein A.J."/>
            <person name="Kinkar L."/>
            <person name="Wang T."/>
            <person name="Sohn W.M."/>
            <person name="Chang B.C.H."/>
            <person name="Kaur P."/>
            <person name="Weisz D."/>
            <person name="Dudchenko O."/>
            <person name="Aiden E.L."/>
            <person name="Korhonen P.K."/>
            <person name="Gasser R.B."/>
        </authorList>
    </citation>
    <scope>NUCLEOTIDE SEQUENCE [LARGE SCALE GENOMIC DNA]</scope>
    <source>
        <strain evidence="1">Cs-k2</strain>
    </source>
</reference>
<accession>A0A8T1M8V1</accession>
<dbReference type="EMBL" id="NIRI02000056">
    <property type="protein sequence ID" value="KAG5445111.1"/>
    <property type="molecule type" value="Genomic_DNA"/>
</dbReference>
<protein>
    <submittedName>
        <fullName evidence="1">Uncharacterized protein</fullName>
    </submittedName>
</protein>